<name>A0A0E0KFZ0_ORYPU</name>
<evidence type="ECO:0000313" key="2">
    <source>
        <dbReference type="Proteomes" id="UP000026962"/>
    </source>
</evidence>
<reference evidence="1" key="1">
    <citation type="submission" date="2015-04" db="UniProtKB">
        <authorList>
            <consortium name="EnsemblPlants"/>
        </authorList>
    </citation>
    <scope>IDENTIFICATION</scope>
</reference>
<reference evidence="1" key="2">
    <citation type="submission" date="2018-05" db="EMBL/GenBank/DDBJ databases">
        <title>OpunRS2 (Oryza punctata Reference Sequence Version 2).</title>
        <authorList>
            <person name="Zhang J."/>
            <person name="Kudrna D."/>
            <person name="Lee S."/>
            <person name="Talag J."/>
            <person name="Welchert J."/>
            <person name="Wing R.A."/>
        </authorList>
    </citation>
    <scope>NUCLEOTIDE SEQUENCE [LARGE SCALE GENOMIC DNA]</scope>
</reference>
<protein>
    <submittedName>
        <fullName evidence="1">Uncharacterized protein</fullName>
    </submittedName>
</protein>
<dbReference type="Proteomes" id="UP000026962">
    <property type="component" value="Chromosome 3"/>
</dbReference>
<dbReference type="EnsemblPlants" id="OPUNC03G22760.1">
    <property type="protein sequence ID" value="OPUNC03G22760.1"/>
    <property type="gene ID" value="OPUNC03G22760"/>
</dbReference>
<keyword evidence="2" id="KW-1185">Reference proteome</keyword>
<accession>A0A0E0KFZ0</accession>
<dbReference type="AlphaFoldDB" id="A0A0E0KFZ0"/>
<proteinExistence type="predicted"/>
<sequence>MRCGKNPEDFREEAEVAAQQEEAWLRGWRPACGVTRRDGDGTLSPPAAVSSGGHLLPKLEKTNLLLPGTMYLLQEWIMYKVINSVYS</sequence>
<evidence type="ECO:0000313" key="1">
    <source>
        <dbReference type="EnsemblPlants" id="OPUNC03G22760.1"/>
    </source>
</evidence>
<dbReference type="Gramene" id="OPUNC03G22760.1">
    <property type="protein sequence ID" value="OPUNC03G22760.1"/>
    <property type="gene ID" value="OPUNC03G22760"/>
</dbReference>
<dbReference type="HOGENOM" id="CLU_2487299_0_0_1"/>
<organism evidence="1">
    <name type="scientific">Oryza punctata</name>
    <name type="common">Red rice</name>
    <dbReference type="NCBI Taxonomy" id="4537"/>
    <lineage>
        <taxon>Eukaryota</taxon>
        <taxon>Viridiplantae</taxon>
        <taxon>Streptophyta</taxon>
        <taxon>Embryophyta</taxon>
        <taxon>Tracheophyta</taxon>
        <taxon>Spermatophyta</taxon>
        <taxon>Magnoliopsida</taxon>
        <taxon>Liliopsida</taxon>
        <taxon>Poales</taxon>
        <taxon>Poaceae</taxon>
        <taxon>BOP clade</taxon>
        <taxon>Oryzoideae</taxon>
        <taxon>Oryzeae</taxon>
        <taxon>Oryzinae</taxon>
        <taxon>Oryza</taxon>
    </lineage>
</organism>